<feature type="domain" description="Bacterial bifunctional deaminase-reductase C-terminal" evidence="1">
    <location>
        <begin position="7"/>
        <end position="124"/>
    </location>
</feature>
<dbReference type="SUPFAM" id="SSF53597">
    <property type="entry name" value="Dihydrofolate reductase-like"/>
    <property type="match status" value="1"/>
</dbReference>
<sequence>MGRVTYQEMERFWPASTDDYAAPMNDIPKVVFSKTLNKATWPESSIARGDLDEEIRALKSRPGGEIIAWGGAGFAQALSRAGLIDSYAIVVQPVVYGGGKPIFQNLHETLHLHLVASTTFSSGTQRNQYEPQRQGIGAA</sequence>
<dbReference type="Gene3D" id="3.40.430.10">
    <property type="entry name" value="Dihydrofolate Reductase, subunit A"/>
    <property type="match status" value="1"/>
</dbReference>
<dbReference type="InterPro" id="IPR002734">
    <property type="entry name" value="RibDG_C"/>
</dbReference>
<dbReference type="InterPro" id="IPR050765">
    <property type="entry name" value="Riboflavin_Biosynth_HTPR"/>
</dbReference>
<protein>
    <recommendedName>
        <fullName evidence="1">Bacterial bifunctional deaminase-reductase C-terminal domain-containing protein</fullName>
    </recommendedName>
</protein>
<reference evidence="3" key="1">
    <citation type="journal article" date="2019" name="Int. J. Syst. Evol. Microbiol.">
        <title>The Global Catalogue of Microorganisms (GCM) 10K type strain sequencing project: providing services to taxonomists for standard genome sequencing and annotation.</title>
        <authorList>
            <consortium name="The Broad Institute Genomics Platform"/>
            <consortium name="The Broad Institute Genome Sequencing Center for Infectious Disease"/>
            <person name="Wu L."/>
            <person name="Ma J."/>
        </authorList>
    </citation>
    <scope>NUCLEOTIDE SEQUENCE [LARGE SCALE GENOMIC DNA]</scope>
    <source>
        <strain evidence="3">JCM 18472</strain>
    </source>
</reference>
<name>A0ABP9R0D3_9GAMM</name>
<evidence type="ECO:0000313" key="2">
    <source>
        <dbReference type="EMBL" id="GAA5170021.1"/>
    </source>
</evidence>
<keyword evidence="3" id="KW-1185">Reference proteome</keyword>
<evidence type="ECO:0000259" key="1">
    <source>
        <dbReference type="Pfam" id="PF01872"/>
    </source>
</evidence>
<dbReference type="PANTHER" id="PTHR38011:SF11">
    <property type="entry name" value="2,5-DIAMINO-6-RIBOSYLAMINO-4(3H)-PYRIMIDINONE 5'-PHOSPHATE REDUCTASE"/>
    <property type="match status" value="1"/>
</dbReference>
<organism evidence="2 3">
    <name type="scientific">Modicisalibacter zincidurans</name>
    <dbReference type="NCBI Taxonomy" id="1178777"/>
    <lineage>
        <taxon>Bacteria</taxon>
        <taxon>Pseudomonadati</taxon>
        <taxon>Pseudomonadota</taxon>
        <taxon>Gammaproteobacteria</taxon>
        <taxon>Oceanospirillales</taxon>
        <taxon>Halomonadaceae</taxon>
        <taxon>Modicisalibacter</taxon>
    </lineage>
</organism>
<dbReference type="EMBL" id="BAABKI010000003">
    <property type="protein sequence ID" value="GAA5170021.1"/>
    <property type="molecule type" value="Genomic_DNA"/>
</dbReference>
<comment type="caution">
    <text evidence="2">The sequence shown here is derived from an EMBL/GenBank/DDBJ whole genome shotgun (WGS) entry which is preliminary data.</text>
</comment>
<dbReference type="InterPro" id="IPR024072">
    <property type="entry name" value="DHFR-like_dom_sf"/>
</dbReference>
<gene>
    <name evidence="2" type="ORF">GCM10023342_02830</name>
</gene>
<accession>A0ABP9R0D3</accession>
<dbReference type="Pfam" id="PF01872">
    <property type="entry name" value="RibD_C"/>
    <property type="match status" value="1"/>
</dbReference>
<proteinExistence type="predicted"/>
<dbReference type="PANTHER" id="PTHR38011">
    <property type="entry name" value="DIHYDROFOLATE REDUCTASE FAMILY PROTEIN (AFU_ORTHOLOGUE AFUA_8G06820)"/>
    <property type="match status" value="1"/>
</dbReference>
<dbReference type="Proteomes" id="UP001500074">
    <property type="component" value="Unassembled WGS sequence"/>
</dbReference>
<evidence type="ECO:0000313" key="3">
    <source>
        <dbReference type="Proteomes" id="UP001500074"/>
    </source>
</evidence>